<dbReference type="InterPro" id="IPR000589">
    <property type="entry name" value="Ribosomal_uS15"/>
</dbReference>
<reference evidence="6 7" key="1">
    <citation type="submission" date="2024-01" db="EMBL/GenBank/DDBJ databases">
        <title>Comparative genomics of Cryptococcus and Kwoniella reveals pathogenesis evolution and contrasting modes of karyotype evolution via chromosome fusion or intercentromeric recombination.</title>
        <authorList>
            <person name="Coelho M.A."/>
            <person name="David-Palma M."/>
            <person name="Shea T."/>
            <person name="Bowers K."/>
            <person name="McGinley-Smith S."/>
            <person name="Mohammad A.W."/>
            <person name="Gnirke A."/>
            <person name="Yurkov A.M."/>
            <person name="Nowrousian M."/>
            <person name="Sun S."/>
            <person name="Cuomo C.A."/>
            <person name="Heitman J."/>
        </authorList>
    </citation>
    <scope>NUCLEOTIDE SEQUENCE [LARGE SCALE GENOMIC DNA]</scope>
    <source>
        <strain evidence="6">CBS 11374</strain>
    </source>
</reference>
<evidence type="ECO:0000256" key="2">
    <source>
        <dbReference type="ARBA" id="ARBA00022980"/>
    </source>
</evidence>
<dbReference type="SUPFAM" id="SSF47060">
    <property type="entry name" value="S15/NS1 RNA-binding domain"/>
    <property type="match status" value="1"/>
</dbReference>
<dbReference type="InterPro" id="IPR005290">
    <property type="entry name" value="Ribosomal_uS15_bac-type"/>
</dbReference>
<evidence type="ECO:0000313" key="6">
    <source>
        <dbReference type="EMBL" id="WRT70703.1"/>
    </source>
</evidence>
<dbReference type="GeneID" id="87959831"/>
<evidence type="ECO:0000256" key="4">
    <source>
        <dbReference type="RuleBase" id="RU003919"/>
    </source>
</evidence>
<name>A0ABZ1D9E8_9TREE</name>
<dbReference type="HAMAP" id="MF_01343_B">
    <property type="entry name" value="Ribosomal_uS15_B"/>
    <property type="match status" value="1"/>
</dbReference>
<dbReference type="CDD" id="cd00353">
    <property type="entry name" value="Ribosomal_S15p_S13e"/>
    <property type="match status" value="1"/>
</dbReference>
<dbReference type="Proteomes" id="UP001329825">
    <property type="component" value="Chromosome 11"/>
</dbReference>
<evidence type="ECO:0000313" key="7">
    <source>
        <dbReference type="Proteomes" id="UP001329825"/>
    </source>
</evidence>
<evidence type="ECO:0000256" key="5">
    <source>
        <dbReference type="SAM" id="MobiDB-lite"/>
    </source>
</evidence>
<organism evidence="6 7">
    <name type="scientific">Kwoniella shivajii</name>
    <dbReference type="NCBI Taxonomy" id="564305"/>
    <lineage>
        <taxon>Eukaryota</taxon>
        <taxon>Fungi</taxon>
        <taxon>Dikarya</taxon>
        <taxon>Basidiomycota</taxon>
        <taxon>Agaricomycotina</taxon>
        <taxon>Tremellomycetes</taxon>
        <taxon>Tremellales</taxon>
        <taxon>Cryptococcaceae</taxon>
        <taxon>Kwoniella</taxon>
    </lineage>
</organism>
<dbReference type="Pfam" id="PF00312">
    <property type="entry name" value="Ribosomal_S15"/>
    <property type="match status" value="1"/>
</dbReference>
<dbReference type="InterPro" id="IPR009068">
    <property type="entry name" value="uS15_NS1_RNA-bd_sf"/>
</dbReference>
<accession>A0ABZ1D9E8</accession>
<dbReference type="NCBIfam" id="TIGR00952">
    <property type="entry name" value="S15_bact"/>
    <property type="match status" value="1"/>
</dbReference>
<keyword evidence="7" id="KW-1185">Reference proteome</keyword>
<sequence length="283" mass="31498">MSFSTLTCIRTALPAYSMASSIAGPSRIPIRSFSATASSLASKRKLIAKRRKASNIALQSSRIVPPESIDPVLGRVHYRQPSSRSIGPTPPEPTNRYEDSRISRILLSYDEIAYSTPPNYTSGEKPKFLLPGISQQDSELLFGALPHASTELKYSIRSEGVEEEQNKQSEMLMRILDLRNASKDSINIINRQKVIDEFGNGKDTGSSAVQSALLTAKIHNMLSHITSNPKDTSNKRSLRLLVQQRARHLKYFKRTNSEERYDALLADLGLEKGAVEGELKFTF</sequence>
<comment type="similarity">
    <text evidence="1 4">Belongs to the universal ribosomal protein uS15 family.</text>
</comment>
<dbReference type="PANTHER" id="PTHR23321:SF26">
    <property type="entry name" value="SMALL RIBOSOMAL SUBUNIT PROTEIN US15M"/>
    <property type="match status" value="1"/>
</dbReference>
<dbReference type="EMBL" id="CP141891">
    <property type="protein sequence ID" value="WRT70703.1"/>
    <property type="molecule type" value="Genomic_DNA"/>
</dbReference>
<protein>
    <recommendedName>
        <fullName evidence="8">Ribosomal protein S15</fullName>
    </recommendedName>
</protein>
<gene>
    <name evidence="6" type="ORF">IL334_007701</name>
</gene>
<keyword evidence="2 4" id="KW-0689">Ribosomal protein</keyword>
<evidence type="ECO:0000256" key="1">
    <source>
        <dbReference type="ARBA" id="ARBA00008434"/>
    </source>
</evidence>
<evidence type="ECO:0008006" key="8">
    <source>
        <dbReference type="Google" id="ProtNLM"/>
    </source>
</evidence>
<dbReference type="PANTHER" id="PTHR23321">
    <property type="entry name" value="RIBOSOMAL PROTEIN S15, BACTERIAL AND ORGANELLAR"/>
    <property type="match status" value="1"/>
</dbReference>
<keyword evidence="3 4" id="KW-0687">Ribonucleoprotein</keyword>
<proteinExistence type="inferred from homology"/>
<dbReference type="SMART" id="SM01387">
    <property type="entry name" value="Ribosomal_S15"/>
    <property type="match status" value="1"/>
</dbReference>
<evidence type="ECO:0000256" key="3">
    <source>
        <dbReference type="ARBA" id="ARBA00023274"/>
    </source>
</evidence>
<dbReference type="Gene3D" id="1.10.287.10">
    <property type="entry name" value="S15/NS1, RNA-binding"/>
    <property type="match status" value="1"/>
</dbReference>
<dbReference type="RefSeq" id="XP_062795442.1">
    <property type="nucleotide sequence ID" value="XM_062939391.1"/>
</dbReference>
<feature type="region of interest" description="Disordered" evidence="5">
    <location>
        <begin position="78"/>
        <end position="98"/>
    </location>
</feature>